<dbReference type="Gene3D" id="3.40.50.1820">
    <property type="entry name" value="alpha/beta hydrolase"/>
    <property type="match status" value="1"/>
</dbReference>
<feature type="signal peptide" evidence="2">
    <location>
        <begin position="1"/>
        <end position="17"/>
    </location>
</feature>
<keyword evidence="2" id="KW-0732">Signal</keyword>
<dbReference type="InterPro" id="IPR006693">
    <property type="entry name" value="AB_hydrolase_lipase"/>
</dbReference>
<feature type="domain" description="Partial AB-hydrolase lipase" evidence="3">
    <location>
        <begin position="34"/>
        <end position="96"/>
    </location>
</feature>
<protein>
    <recommendedName>
        <fullName evidence="3">Partial AB-hydrolase lipase domain-containing protein</fullName>
    </recommendedName>
</protein>
<evidence type="ECO:0000256" key="1">
    <source>
        <dbReference type="ARBA" id="ARBA00010701"/>
    </source>
</evidence>
<organism evidence="4 5">
    <name type="scientific">Laticauda laticaudata</name>
    <name type="common">Blue-ringed sea krait</name>
    <name type="synonym">Blue-lipped sea krait</name>
    <dbReference type="NCBI Taxonomy" id="8630"/>
    <lineage>
        <taxon>Eukaryota</taxon>
        <taxon>Metazoa</taxon>
        <taxon>Chordata</taxon>
        <taxon>Craniata</taxon>
        <taxon>Vertebrata</taxon>
        <taxon>Euteleostomi</taxon>
        <taxon>Lepidosauria</taxon>
        <taxon>Squamata</taxon>
        <taxon>Bifurcata</taxon>
        <taxon>Unidentata</taxon>
        <taxon>Episquamata</taxon>
        <taxon>Toxicofera</taxon>
        <taxon>Serpentes</taxon>
        <taxon>Colubroidea</taxon>
        <taxon>Elapidae</taxon>
        <taxon>Laticaudinae</taxon>
        <taxon>Laticauda</taxon>
    </lineage>
</organism>
<dbReference type="FunFam" id="3.40.50.1820:FF:000012">
    <property type="entry name" value="Lipase"/>
    <property type="match status" value="1"/>
</dbReference>
<feature type="chain" id="PRO_5034358921" description="Partial AB-hydrolase lipase domain-containing protein" evidence="2">
    <location>
        <begin position="18"/>
        <end position="326"/>
    </location>
</feature>
<dbReference type="AlphaFoldDB" id="A0A8C5RT75"/>
<reference evidence="4" key="1">
    <citation type="submission" date="2025-08" db="UniProtKB">
        <authorList>
            <consortium name="Ensembl"/>
        </authorList>
    </citation>
    <scope>IDENTIFICATION</scope>
</reference>
<proteinExistence type="inferred from homology"/>
<dbReference type="Ensembl" id="ENSLLTT00000006182.1">
    <property type="protein sequence ID" value="ENSLLTP00000005941.1"/>
    <property type="gene ID" value="ENSLLTG00000004553.1"/>
</dbReference>
<dbReference type="Pfam" id="PF04083">
    <property type="entry name" value="Abhydro_lipase"/>
    <property type="match status" value="1"/>
</dbReference>
<accession>A0A8C5RT75</accession>
<dbReference type="Proteomes" id="UP000694406">
    <property type="component" value="Unplaced"/>
</dbReference>
<sequence length="326" mass="37537">MWLVWVVICLIQQAVISEKSINGRHLNPELLMNISEIIQYWGYPSEEYEIMTSDGYYLKANRIPNGIHSCEKTGPKPVVLLVSGFLAEGRCWLINLPSNSLGFVLADAGYDVWIINNRGTTWSRRHQNLTVDQEEFWDFSFHEMAIYDIPAAINFILYKTNQDSLYYIGHSQGALLGLITFSVFPQLAQKIKILIFLAPPSTLKGIKGIGKYIILLPYKVKRYLWGSKDLILLNNREKITNAKLCSHPGLHKICIQIFSYVVGFNKNNINMSRIDLFLATYPDVSSVKNIFHWTQIFESNEFKHFDYGNQNKAIYNTVRKILLQCL</sequence>
<evidence type="ECO:0000313" key="4">
    <source>
        <dbReference type="Ensembl" id="ENSLLTP00000005941.1"/>
    </source>
</evidence>
<evidence type="ECO:0000313" key="5">
    <source>
        <dbReference type="Proteomes" id="UP000694406"/>
    </source>
</evidence>
<reference evidence="4" key="2">
    <citation type="submission" date="2025-09" db="UniProtKB">
        <authorList>
            <consortium name="Ensembl"/>
        </authorList>
    </citation>
    <scope>IDENTIFICATION</scope>
</reference>
<evidence type="ECO:0000259" key="3">
    <source>
        <dbReference type="Pfam" id="PF04083"/>
    </source>
</evidence>
<name>A0A8C5RT75_LATLA</name>
<comment type="similarity">
    <text evidence="1">Belongs to the AB hydrolase superfamily. Lipase family.</text>
</comment>
<dbReference type="SUPFAM" id="SSF53474">
    <property type="entry name" value="alpha/beta-Hydrolases"/>
    <property type="match status" value="1"/>
</dbReference>
<dbReference type="GO" id="GO:0006629">
    <property type="term" value="P:lipid metabolic process"/>
    <property type="evidence" value="ECO:0007669"/>
    <property type="project" value="InterPro"/>
</dbReference>
<dbReference type="PANTHER" id="PTHR11005">
    <property type="entry name" value="LYSOSOMAL ACID LIPASE-RELATED"/>
    <property type="match status" value="1"/>
</dbReference>
<keyword evidence="5" id="KW-1185">Reference proteome</keyword>
<evidence type="ECO:0000256" key="2">
    <source>
        <dbReference type="SAM" id="SignalP"/>
    </source>
</evidence>
<dbReference type="GeneTree" id="ENSGT00940000167438"/>
<dbReference type="InterPro" id="IPR029058">
    <property type="entry name" value="AB_hydrolase_fold"/>
</dbReference>